<dbReference type="EMBL" id="WWVX01000006">
    <property type="protein sequence ID" value="MZL69972.1"/>
    <property type="molecule type" value="Genomic_DNA"/>
</dbReference>
<evidence type="ECO:0000313" key="1">
    <source>
        <dbReference type="EMBL" id="MZL69972.1"/>
    </source>
</evidence>
<evidence type="ECO:0000313" key="2">
    <source>
        <dbReference type="EMBL" id="SHG00372.1"/>
    </source>
</evidence>
<organism evidence="2 3">
    <name type="scientific">Bittarella massiliensis</name>
    <name type="common">ex Durand et al. 2017</name>
    <dbReference type="NCBI Taxonomy" id="1720313"/>
    <lineage>
        <taxon>Bacteria</taxon>
        <taxon>Bacillati</taxon>
        <taxon>Bacillota</taxon>
        <taxon>Clostridia</taxon>
        <taxon>Eubacteriales</taxon>
        <taxon>Oscillospiraceae</taxon>
        <taxon>Bittarella (ex Durand et al. 2017)</taxon>
    </lineage>
</organism>
<name>A0AAQ1RVJ7_9FIRM</name>
<dbReference type="InterPro" id="IPR017016">
    <property type="entry name" value="UCP033595"/>
</dbReference>
<reference evidence="2" key="2">
    <citation type="submission" date="2016-11" db="EMBL/GenBank/DDBJ databases">
        <authorList>
            <person name="Varghese N."/>
            <person name="Submissions S."/>
        </authorList>
    </citation>
    <scope>NUCLEOTIDE SEQUENCE</scope>
    <source>
        <strain evidence="2">DSM 4029</strain>
    </source>
</reference>
<comment type="caution">
    <text evidence="2">The sequence shown here is derived from an EMBL/GenBank/DDBJ whole genome shotgun (WGS) entry which is preliminary data.</text>
</comment>
<accession>A0AAQ1RVJ7</accession>
<protein>
    <submittedName>
        <fullName evidence="2">Uncharacterized protein</fullName>
    </submittedName>
</protein>
<gene>
    <name evidence="1" type="ORF">GT747_09430</name>
    <name evidence="2" type="ORF">SAMN05444424_1113</name>
</gene>
<keyword evidence="4" id="KW-1185">Reference proteome</keyword>
<reference evidence="1 4" key="3">
    <citation type="journal article" date="2019" name="Nat. Med.">
        <title>A library of human gut bacterial isolates paired with longitudinal multiomics data enables mechanistic microbiome research.</title>
        <authorList>
            <person name="Poyet M."/>
            <person name="Groussin M."/>
            <person name="Gibbons S.M."/>
            <person name="Avila-Pacheco J."/>
            <person name="Jiang X."/>
            <person name="Kearney S.M."/>
            <person name="Perrotta A.R."/>
            <person name="Berdy B."/>
            <person name="Zhao S."/>
            <person name="Lieberman T.D."/>
            <person name="Swanson P.K."/>
            <person name="Smith M."/>
            <person name="Roesemann S."/>
            <person name="Alexander J.E."/>
            <person name="Rich S.A."/>
            <person name="Livny J."/>
            <person name="Vlamakis H."/>
            <person name="Clish C."/>
            <person name="Bullock K."/>
            <person name="Deik A."/>
            <person name="Scott J."/>
            <person name="Pierce K.A."/>
            <person name="Xavier R.J."/>
            <person name="Alm E.J."/>
        </authorList>
    </citation>
    <scope>NUCLEOTIDE SEQUENCE [LARGE SCALE GENOMIC DNA]</scope>
    <source>
        <strain evidence="1 4">BIOML-A2</strain>
    </source>
</reference>
<sequence>MFQYTVVKETLEHCEIGPYTGYGIRALEVSSGGSEEVAFVSDVSCEQAFVEQLAALCTRLQLYPCHLYDVVLDAIS</sequence>
<proteinExistence type="predicted"/>
<reference evidence="3" key="1">
    <citation type="submission" date="2016-11" db="EMBL/GenBank/DDBJ databases">
        <authorList>
            <person name="Jaros S."/>
            <person name="Januszkiewicz K."/>
            <person name="Wedrychowicz H."/>
        </authorList>
    </citation>
    <scope>NUCLEOTIDE SEQUENCE [LARGE SCALE GENOMIC DNA]</scope>
    <source>
        <strain evidence="3">DSM 4029</strain>
    </source>
</reference>
<dbReference type="Pfam" id="PF20124">
    <property type="entry name" value="DUF6514"/>
    <property type="match status" value="1"/>
</dbReference>
<dbReference type="Proteomes" id="UP000184089">
    <property type="component" value="Unassembled WGS sequence"/>
</dbReference>
<evidence type="ECO:0000313" key="4">
    <source>
        <dbReference type="Proteomes" id="UP000474718"/>
    </source>
</evidence>
<dbReference type="Proteomes" id="UP000474718">
    <property type="component" value="Unassembled WGS sequence"/>
</dbReference>
<dbReference type="RefSeq" id="WP_044992923.1">
    <property type="nucleotide sequence ID" value="NZ_FQVY01000002.1"/>
</dbReference>
<dbReference type="AlphaFoldDB" id="A0AAQ1RVJ7"/>
<dbReference type="EMBL" id="FQVY01000002">
    <property type="protein sequence ID" value="SHG00372.1"/>
    <property type="molecule type" value="Genomic_DNA"/>
</dbReference>
<evidence type="ECO:0000313" key="3">
    <source>
        <dbReference type="Proteomes" id="UP000184089"/>
    </source>
</evidence>